<dbReference type="Gene3D" id="3.30.200.20">
    <property type="entry name" value="Phosphorylase Kinase, domain 1"/>
    <property type="match status" value="1"/>
</dbReference>
<dbReference type="PANTHER" id="PTHR44858:SF1">
    <property type="entry name" value="UDP-N-ACETYLGLUCOSAMINE--PEPTIDE N-ACETYLGLUCOSAMINYLTRANSFERASE SPINDLY-RELATED"/>
    <property type="match status" value="1"/>
</dbReference>
<feature type="compositionally biased region" description="Low complexity" evidence="5">
    <location>
        <begin position="279"/>
        <end position="288"/>
    </location>
</feature>
<name>A0A7C3ZR00_9CYAN</name>
<dbReference type="GO" id="GO:0004672">
    <property type="term" value="F:protein kinase activity"/>
    <property type="evidence" value="ECO:0007669"/>
    <property type="project" value="InterPro"/>
</dbReference>
<feature type="binding site" evidence="4">
    <location>
        <position position="41"/>
    </location>
    <ligand>
        <name>ATP</name>
        <dbReference type="ChEBI" id="CHEBI:30616"/>
    </ligand>
</feature>
<dbReference type="Pfam" id="PF00069">
    <property type="entry name" value="Pkinase"/>
    <property type="match status" value="1"/>
</dbReference>
<reference evidence="8" key="1">
    <citation type="journal article" date="2020" name="mSystems">
        <title>Genome- and Community-Level Interaction Insights into Carbon Utilization and Element Cycling Functions of Hydrothermarchaeota in Hydrothermal Sediment.</title>
        <authorList>
            <person name="Zhou Z."/>
            <person name="Liu Y."/>
            <person name="Xu W."/>
            <person name="Pan J."/>
            <person name="Luo Z.H."/>
            <person name="Li M."/>
        </authorList>
    </citation>
    <scope>NUCLEOTIDE SEQUENCE [LARGE SCALE GENOMIC DNA]</scope>
    <source>
        <strain evidence="8">SpSt-374</strain>
    </source>
</reference>
<feature type="transmembrane region" description="Helical" evidence="6">
    <location>
        <begin position="383"/>
        <end position="402"/>
    </location>
</feature>
<keyword evidence="6" id="KW-1133">Transmembrane helix</keyword>
<feature type="region of interest" description="Disordered" evidence="5">
    <location>
        <begin position="227"/>
        <end position="291"/>
    </location>
</feature>
<dbReference type="PROSITE" id="PS50293">
    <property type="entry name" value="TPR_REGION"/>
    <property type="match status" value="1"/>
</dbReference>
<dbReference type="PROSITE" id="PS00107">
    <property type="entry name" value="PROTEIN_KINASE_ATP"/>
    <property type="match status" value="1"/>
</dbReference>
<keyword evidence="6" id="KW-0812">Transmembrane</keyword>
<comment type="caution">
    <text evidence="8">The sequence shown here is derived from an EMBL/GenBank/DDBJ whole genome shotgun (WGS) entry which is preliminary data.</text>
</comment>
<dbReference type="GO" id="GO:0005524">
    <property type="term" value="F:ATP binding"/>
    <property type="evidence" value="ECO:0007669"/>
    <property type="project" value="UniProtKB-UniRule"/>
</dbReference>
<feature type="repeat" description="TPR" evidence="3">
    <location>
        <begin position="551"/>
        <end position="584"/>
    </location>
</feature>
<dbReference type="SMART" id="SM00220">
    <property type="entry name" value="S_TKc"/>
    <property type="match status" value="1"/>
</dbReference>
<dbReference type="Gene3D" id="1.25.40.10">
    <property type="entry name" value="Tetratricopeptide repeat domain"/>
    <property type="match status" value="3"/>
</dbReference>
<dbReference type="PROSITE" id="PS50005">
    <property type="entry name" value="TPR"/>
    <property type="match status" value="2"/>
</dbReference>
<dbReference type="Gene3D" id="1.10.510.10">
    <property type="entry name" value="Transferase(Phosphotransferase) domain 1"/>
    <property type="match status" value="1"/>
</dbReference>
<keyword evidence="2 3" id="KW-0802">TPR repeat</keyword>
<proteinExistence type="predicted"/>
<dbReference type="SUPFAM" id="SSF48439">
    <property type="entry name" value="Protein prenylyltransferase"/>
    <property type="match status" value="1"/>
</dbReference>
<dbReference type="PROSITE" id="PS50011">
    <property type="entry name" value="PROTEIN_KINASE_DOM"/>
    <property type="match status" value="1"/>
</dbReference>
<organism evidence="8">
    <name type="scientific">Planktothricoides sp. SpSt-374</name>
    <dbReference type="NCBI Taxonomy" id="2282167"/>
    <lineage>
        <taxon>Bacteria</taxon>
        <taxon>Bacillati</taxon>
        <taxon>Cyanobacteriota</taxon>
        <taxon>Cyanophyceae</taxon>
        <taxon>Oscillatoriophycideae</taxon>
        <taxon>Oscillatoriales</taxon>
        <taxon>Oscillatoriaceae</taxon>
        <taxon>Planktothricoides</taxon>
    </lineage>
</organism>
<feature type="domain" description="Protein kinase" evidence="7">
    <location>
        <begin position="10"/>
        <end position="326"/>
    </location>
</feature>
<dbReference type="CDD" id="cd14014">
    <property type="entry name" value="STKc_PknB_like"/>
    <property type="match status" value="1"/>
</dbReference>
<dbReference type="GO" id="GO:0009279">
    <property type="term" value="C:cell outer membrane"/>
    <property type="evidence" value="ECO:0007669"/>
    <property type="project" value="TreeGrafter"/>
</dbReference>
<dbReference type="InterPro" id="IPR011009">
    <property type="entry name" value="Kinase-like_dom_sf"/>
</dbReference>
<keyword evidence="4" id="KW-0547">Nucleotide-binding</keyword>
<dbReference type="InterPro" id="IPR019734">
    <property type="entry name" value="TPR_rpt"/>
</dbReference>
<evidence type="ECO:0000256" key="4">
    <source>
        <dbReference type="PROSITE-ProRule" id="PRU10141"/>
    </source>
</evidence>
<dbReference type="Pfam" id="PF00515">
    <property type="entry name" value="TPR_1"/>
    <property type="match status" value="1"/>
</dbReference>
<dbReference type="Pfam" id="PF13414">
    <property type="entry name" value="TPR_11"/>
    <property type="match status" value="1"/>
</dbReference>
<feature type="compositionally biased region" description="Gly residues" evidence="5">
    <location>
        <begin position="236"/>
        <end position="266"/>
    </location>
</feature>
<gene>
    <name evidence="8" type="ORF">ENR15_01715</name>
</gene>
<evidence type="ECO:0000256" key="3">
    <source>
        <dbReference type="PROSITE-ProRule" id="PRU00339"/>
    </source>
</evidence>
<evidence type="ECO:0000259" key="7">
    <source>
        <dbReference type="PROSITE" id="PS50011"/>
    </source>
</evidence>
<sequence>MIGQILARRYQIRQYLGSGSFGTTYLAVDMRRPGNPICVVKQLRAVRDTAQSLKAAHRRFIREAQILEKLGRHDHIPQLLAYFQGEREFYLVEEYIPGAPLSTELVPGAPKSESETIQMVEEVLEILAFVHSQNAIHRDVKPANLIRRTADKKLVLIDFGSVKELDPETAPEQKLRTIATGTPAYMPLEQFQGNPRFNSDIYALGMMAIQALTGCSVPQLRDIKGSKNKLETGIRGDQGTGSKGDQGTGGRGDGGTGSKGDQGTSGPGDRLPVSPSPHLPLSQSPHLPRGGYPSPELVAILEKMVAEDYTQRYQSAAEVLADLAKLKLMQNAVANSLPATIVQSVAGEKTQSGEEEALSTEDDIFDVFPPSQKRSWKYFGDSGWIVASFAVVLGIVGSIALFQAHTQSKAKEFYNRAVERSQRGEPKAALADLNLAIQLVPNYASAYYSRGRVRFETGDYGGAIGDYTRAIELNPNDAGAYANRCLARLQLASRAVEQFSLAVNDCTRAIELNPNYADAYASRCLARLHLAEQNHAISDCTRAIHLNPNHAIAYYRRGLAAAAANDLKQALADYTSAIRLNPQDASAYNRRGMIRSELGDQPGAISDFEKSAQICRSTNVTSCFADPAAP</sequence>
<dbReference type="GO" id="GO:0046813">
    <property type="term" value="P:receptor-mediated virion attachment to host cell"/>
    <property type="evidence" value="ECO:0007669"/>
    <property type="project" value="TreeGrafter"/>
</dbReference>
<keyword evidence="6" id="KW-0472">Membrane</keyword>
<dbReference type="SMART" id="SM00028">
    <property type="entry name" value="TPR"/>
    <property type="match status" value="6"/>
</dbReference>
<dbReference type="AlphaFoldDB" id="A0A7C3ZR00"/>
<dbReference type="EMBL" id="DSPX01000016">
    <property type="protein sequence ID" value="HGF99405.1"/>
    <property type="molecule type" value="Genomic_DNA"/>
</dbReference>
<evidence type="ECO:0000256" key="5">
    <source>
        <dbReference type="SAM" id="MobiDB-lite"/>
    </source>
</evidence>
<dbReference type="InterPro" id="IPR000719">
    <property type="entry name" value="Prot_kinase_dom"/>
</dbReference>
<evidence type="ECO:0000256" key="2">
    <source>
        <dbReference type="ARBA" id="ARBA00022803"/>
    </source>
</evidence>
<evidence type="ECO:0000256" key="6">
    <source>
        <dbReference type="SAM" id="Phobius"/>
    </source>
</evidence>
<dbReference type="PANTHER" id="PTHR44858">
    <property type="entry name" value="TETRATRICOPEPTIDE REPEAT PROTEIN 6"/>
    <property type="match status" value="1"/>
</dbReference>
<evidence type="ECO:0000256" key="1">
    <source>
        <dbReference type="ARBA" id="ARBA00022737"/>
    </source>
</evidence>
<dbReference type="InterPro" id="IPR011990">
    <property type="entry name" value="TPR-like_helical_dom_sf"/>
</dbReference>
<accession>A0A7C3ZR00</accession>
<evidence type="ECO:0000313" key="8">
    <source>
        <dbReference type="EMBL" id="HGF99405.1"/>
    </source>
</evidence>
<protein>
    <submittedName>
        <fullName evidence="8">Tetratricopeptide repeat protein</fullName>
    </submittedName>
</protein>
<keyword evidence="1" id="KW-0677">Repeat</keyword>
<dbReference type="InterPro" id="IPR050498">
    <property type="entry name" value="Ycf3"/>
</dbReference>
<dbReference type="InterPro" id="IPR017441">
    <property type="entry name" value="Protein_kinase_ATP_BS"/>
</dbReference>
<keyword evidence="4" id="KW-0067">ATP-binding</keyword>
<feature type="repeat" description="TPR" evidence="3">
    <location>
        <begin position="444"/>
        <end position="477"/>
    </location>
</feature>
<dbReference type="SUPFAM" id="SSF56112">
    <property type="entry name" value="Protein kinase-like (PK-like)"/>
    <property type="match status" value="1"/>
</dbReference>